<organism evidence="2 3">
    <name type="scientific">Streptomyces adustus</name>
    <dbReference type="NCBI Taxonomy" id="1609272"/>
    <lineage>
        <taxon>Bacteria</taxon>
        <taxon>Bacillati</taxon>
        <taxon>Actinomycetota</taxon>
        <taxon>Actinomycetes</taxon>
        <taxon>Kitasatosporales</taxon>
        <taxon>Streptomycetaceae</taxon>
        <taxon>Streptomyces</taxon>
    </lineage>
</organism>
<sequence>MSAMLRTVNRVLIGLVGLVLVLLGGSVLAVGLGAAPPSWWIHHGPHDVLLSVAERTSRQGAGWWWPTVLAALAVLVLLALWWLIAVLRRRRLAEVVVDTGDGEEALLRGRALEGVLADESGNMDGVQQAHIQLTGRRSAPEVRVRLLLEPHVDPGTALHQLTGQALTHARDSAHLAALPAEVRLRAARHRAARVS</sequence>
<gene>
    <name evidence="2" type="primary">amaP</name>
    <name evidence="2" type="ORF">FNH09_37085</name>
</gene>
<evidence type="ECO:0000313" key="2">
    <source>
        <dbReference type="EMBL" id="MPY36640.1"/>
    </source>
</evidence>
<dbReference type="Proteomes" id="UP000325849">
    <property type="component" value="Unassembled WGS sequence"/>
</dbReference>
<dbReference type="EMBL" id="VJZD01000237">
    <property type="protein sequence ID" value="MPY36640.1"/>
    <property type="molecule type" value="Genomic_DNA"/>
</dbReference>
<accession>A0A5N8VN17</accession>
<evidence type="ECO:0000256" key="1">
    <source>
        <dbReference type="SAM" id="Phobius"/>
    </source>
</evidence>
<name>A0A5N8VN17_9ACTN</name>
<feature type="transmembrane region" description="Helical" evidence="1">
    <location>
        <begin position="63"/>
        <end position="84"/>
    </location>
</feature>
<keyword evidence="1" id="KW-0472">Membrane</keyword>
<proteinExistence type="predicted"/>
<dbReference type="AlphaFoldDB" id="A0A5N8VN17"/>
<evidence type="ECO:0000313" key="3">
    <source>
        <dbReference type="Proteomes" id="UP000325849"/>
    </source>
</evidence>
<keyword evidence="1" id="KW-1133">Transmembrane helix</keyword>
<keyword evidence="3" id="KW-1185">Reference proteome</keyword>
<keyword evidence="1" id="KW-0812">Transmembrane</keyword>
<dbReference type="NCBIfam" id="NF033218">
    <property type="entry name" value="anchor_AmaP"/>
    <property type="match status" value="1"/>
</dbReference>
<reference evidence="2 3" key="1">
    <citation type="submission" date="2019-07" db="EMBL/GenBank/DDBJ databases">
        <title>New species of Amycolatopsis and Streptomyces.</title>
        <authorList>
            <person name="Duangmal K."/>
            <person name="Teo W.F.A."/>
            <person name="Lipun K."/>
        </authorList>
    </citation>
    <scope>NUCLEOTIDE SEQUENCE [LARGE SCALE GENOMIC DNA]</scope>
    <source>
        <strain evidence="2 3">NBRC 109810</strain>
    </source>
</reference>
<protein>
    <submittedName>
        <fullName evidence="2">Alkaline shock response membrane anchor protein AmaP</fullName>
    </submittedName>
</protein>
<comment type="caution">
    <text evidence="2">The sequence shown here is derived from an EMBL/GenBank/DDBJ whole genome shotgun (WGS) entry which is preliminary data.</text>
</comment>